<dbReference type="Proteomes" id="UP001165160">
    <property type="component" value="Unassembled WGS sequence"/>
</dbReference>
<evidence type="ECO:0000256" key="7">
    <source>
        <dbReference type="ARBA" id="ARBA00022837"/>
    </source>
</evidence>
<evidence type="ECO:0000259" key="11">
    <source>
        <dbReference type="PROSITE" id="PS50222"/>
    </source>
</evidence>
<sequence length="735" mass="81244">MFQRSRIVGRAIVTAEMQILRCPVQISLLFDRRLSTSASPPPSYPGSNSTVPLKGIPSRFEQLQRLKSDDTYDVLIIGGGATGSGAALDAASRGLKVACIERGDFASETSSRSTKLIWAGIRYLATSAAGLLSKNLFLKPAETVKDFWGEFMMVVGCHRERRYMLEKQEHLTKWIPIAIPFDKYIVWPPPFGHPLFALFPLLAPFVLKFYDSLSQFSCPPSYVMGPQQAKEKFPQLSHRKLKFVSVFYEAQHNDARTNLAIALSAAEHGAAISNYVEATEMIFDGKKACGVKALDNMSGDEFDIRAKKVIFAGGPYTDLMRKMEDAEAKPAVQGASGSHVVLPGYYCPSDMGLLDYNTSDGRFLFFLPWQGHTLVGTTDKKCDAETSASAPEDEVQWILNECGKYLSKDLRVRRSDVLSAWRGWRPLAADPHAPPGAPVSRDHVISENPESGVIFIAGGKWTTWREMAEDVVNRITDKPCRTTEIKLLGGDGYNKNMPIRLTQKHGMGVDVAAHLSNTYGARAWDVCDLSRPTGLNWPKFGVPVSSQYPYIEAEVVYACREYACTVEDVLSRRTRLAFLNSEAAKDAIPRVAEIMAEELGWSEDIKASQMESAYEYISTYGGPVPDKAGASLRSATFRDIIEIFNAIDEDGSGFLDRTEVEHAATKLGFPMSAEELNAAFDEMDTSHDGRVSLEEFEAWWNGADDGGLREKMHNEFSFAKDIDDLKKVGGGAMLG</sequence>
<reference evidence="13" key="1">
    <citation type="journal article" date="2023" name="Commun. Biol.">
        <title>Genome analysis of Parmales, the sister group of diatoms, reveals the evolutionary specialization of diatoms from phago-mixotrophs to photoautotrophs.</title>
        <authorList>
            <person name="Ban H."/>
            <person name="Sato S."/>
            <person name="Yoshikawa S."/>
            <person name="Yamada K."/>
            <person name="Nakamura Y."/>
            <person name="Ichinomiya M."/>
            <person name="Sato N."/>
            <person name="Blanc-Mathieu R."/>
            <person name="Endo H."/>
            <person name="Kuwata A."/>
            <person name="Ogata H."/>
        </authorList>
    </citation>
    <scope>NUCLEOTIDE SEQUENCE [LARGE SCALE GENOMIC DNA]</scope>
    <source>
        <strain evidence="13">NIES 3699</strain>
    </source>
</reference>
<dbReference type="Gene3D" id="3.50.50.60">
    <property type="entry name" value="FAD/NAD(P)-binding domain"/>
    <property type="match status" value="1"/>
</dbReference>
<dbReference type="PANTHER" id="PTHR11985:SF15">
    <property type="entry name" value="GLYCEROL-3-PHOSPHATE DEHYDROGENASE, MITOCHONDRIAL"/>
    <property type="match status" value="1"/>
</dbReference>
<dbReference type="InterPro" id="IPR036188">
    <property type="entry name" value="FAD/NAD-bd_sf"/>
</dbReference>
<evidence type="ECO:0000256" key="1">
    <source>
        <dbReference type="ARBA" id="ARBA00001974"/>
    </source>
</evidence>
<dbReference type="Pfam" id="PF01266">
    <property type="entry name" value="DAO"/>
    <property type="match status" value="1"/>
</dbReference>
<dbReference type="PROSITE" id="PS00977">
    <property type="entry name" value="FAD_G3PDH_1"/>
    <property type="match status" value="1"/>
</dbReference>
<gene>
    <name evidence="12" type="ORF">TrVE_jg11051</name>
</gene>
<dbReference type="InterPro" id="IPR011992">
    <property type="entry name" value="EF-hand-dom_pair"/>
</dbReference>
<keyword evidence="5 10" id="KW-0285">Flavoprotein</keyword>
<dbReference type="Pfam" id="PF16901">
    <property type="entry name" value="DAO_C"/>
    <property type="match status" value="1"/>
</dbReference>
<comment type="cofactor">
    <cofactor evidence="1 10">
        <name>FAD</name>
        <dbReference type="ChEBI" id="CHEBI:57692"/>
    </cofactor>
</comment>
<dbReference type="InterPro" id="IPR038299">
    <property type="entry name" value="DAO_C_sf"/>
</dbReference>
<evidence type="ECO:0000256" key="4">
    <source>
        <dbReference type="ARBA" id="ARBA00013029"/>
    </source>
</evidence>
<dbReference type="EMBL" id="BRXX01000159">
    <property type="protein sequence ID" value="GMH94720.1"/>
    <property type="molecule type" value="Genomic_DNA"/>
</dbReference>
<dbReference type="InterPro" id="IPR031656">
    <property type="entry name" value="DAO_C"/>
</dbReference>
<comment type="catalytic activity">
    <reaction evidence="10">
        <text>a quinone + sn-glycerol 3-phosphate = dihydroxyacetone phosphate + a quinol</text>
        <dbReference type="Rhea" id="RHEA:18977"/>
        <dbReference type="ChEBI" id="CHEBI:24646"/>
        <dbReference type="ChEBI" id="CHEBI:57597"/>
        <dbReference type="ChEBI" id="CHEBI:57642"/>
        <dbReference type="ChEBI" id="CHEBI:132124"/>
        <dbReference type="EC" id="1.1.5.3"/>
    </reaction>
</comment>
<evidence type="ECO:0000256" key="3">
    <source>
        <dbReference type="ARBA" id="ARBA00007330"/>
    </source>
</evidence>
<proteinExistence type="inferred from homology"/>
<comment type="similarity">
    <text evidence="3 10">Belongs to the FAD-dependent glycerol-3-phosphate dehydrogenase family.</text>
</comment>
<evidence type="ECO:0000256" key="9">
    <source>
        <dbReference type="ARBA" id="ARBA00023002"/>
    </source>
</evidence>
<dbReference type="SUPFAM" id="SSF54373">
    <property type="entry name" value="FAD-linked reductases, C-terminal domain"/>
    <property type="match status" value="1"/>
</dbReference>
<dbReference type="GO" id="GO:0005509">
    <property type="term" value="F:calcium ion binding"/>
    <property type="evidence" value="ECO:0007669"/>
    <property type="project" value="InterPro"/>
</dbReference>
<dbReference type="CDD" id="cd00051">
    <property type="entry name" value="EFh"/>
    <property type="match status" value="1"/>
</dbReference>
<evidence type="ECO:0000256" key="5">
    <source>
        <dbReference type="ARBA" id="ARBA00022630"/>
    </source>
</evidence>
<evidence type="ECO:0000313" key="12">
    <source>
        <dbReference type="EMBL" id="GMH94720.1"/>
    </source>
</evidence>
<dbReference type="AlphaFoldDB" id="A0A9W7BYI0"/>
<dbReference type="SUPFAM" id="SSF47473">
    <property type="entry name" value="EF-hand"/>
    <property type="match status" value="1"/>
</dbReference>
<dbReference type="Gene3D" id="3.30.9.10">
    <property type="entry name" value="D-Amino Acid Oxidase, subunit A, domain 2"/>
    <property type="match status" value="1"/>
</dbReference>
<dbReference type="SUPFAM" id="SSF51905">
    <property type="entry name" value="FAD/NAD(P)-binding domain"/>
    <property type="match status" value="1"/>
</dbReference>
<comment type="caution">
    <text evidence="12">The sequence shown here is derived from an EMBL/GenBank/DDBJ whole genome shotgun (WGS) entry which is preliminary data.</text>
</comment>
<dbReference type="InterPro" id="IPR002048">
    <property type="entry name" value="EF_hand_dom"/>
</dbReference>
<evidence type="ECO:0000256" key="10">
    <source>
        <dbReference type="RuleBase" id="RU361217"/>
    </source>
</evidence>
<evidence type="ECO:0000256" key="8">
    <source>
        <dbReference type="ARBA" id="ARBA00022946"/>
    </source>
</evidence>
<dbReference type="Gene3D" id="1.10.8.870">
    <property type="entry name" value="Alpha-glycerophosphate oxidase, cap domain"/>
    <property type="match status" value="1"/>
</dbReference>
<comment type="pathway">
    <text evidence="2">Polyol metabolism; glycerol degradation.</text>
</comment>
<dbReference type="GO" id="GO:0004368">
    <property type="term" value="F:glycerol-3-phosphate dehydrogenase (quinone) activity"/>
    <property type="evidence" value="ECO:0007669"/>
    <property type="project" value="UniProtKB-EC"/>
</dbReference>
<keyword evidence="13" id="KW-1185">Reference proteome</keyword>
<protein>
    <recommendedName>
        <fullName evidence="4 10">Glycerol-3-phosphate dehydrogenase</fullName>
        <ecNumber evidence="4 10">1.1.5.3</ecNumber>
    </recommendedName>
</protein>
<dbReference type="Gene3D" id="1.10.238.10">
    <property type="entry name" value="EF-hand"/>
    <property type="match status" value="1"/>
</dbReference>
<name>A0A9W7BYI0_9STRA</name>
<dbReference type="PRINTS" id="PR01001">
    <property type="entry name" value="FADG3PDH"/>
</dbReference>
<evidence type="ECO:0000256" key="6">
    <source>
        <dbReference type="ARBA" id="ARBA00022827"/>
    </source>
</evidence>
<keyword evidence="6" id="KW-0274">FAD</keyword>
<organism evidence="12 13">
    <name type="scientific">Triparma verrucosa</name>
    <dbReference type="NCBI Taxonomy" id="1606542"/>
    <lineage>
        <taxon>Eukaryota</taxon>
        <taxon>Sar</taxon>
        <taxon>Stramenopiles</taxon>
        <taxon>Ochrophyta</taxon>
        <taxon>Bolidophyceae</taxon>
        <taxon>Parmales</taxon>
        <taxon>Triparmaceae</taxon>
        <taxon>Triparma</taxon>
    </lineage>
</organism>
<dbReference type="GO" id="GO:0005739">
    <property type="term" value="C:mitochondrion"/>
    <property type="evidence" value="ECO:0007669"/>
    <property type="project" value="TreeGrafter"/>
</dbReference>
<dbReference type="PANTHER" id="PTHR11985">
    <property type="entry name" value="GLYCEROL-3-PHOSPHATE DEHYDROGENASE"/>
    <property type="match status" value="1"/>
</dbReference>
<dbReference type="InterPro" id="IPR018247">
    <property type="entry name" value="EF_Hand_1_Ca_BS"/>
</dbReference>
<dbReference type="InterPro" id="IPR000447">
    <property type="entry name" value="G3P_DH_FAD-dep"/>
</dbReference>
<keyword evidence="8" id="KW-0809">Transit peptide</keyword>
<keyword evidence="9 10" id="KW-0560">Oxidoreductase</keyword>
<feature type="domain" description="EF-hand" evidence="11">
    <location>
        <begin position="671"/>
        <end position="706"/>
    </location>
</feature>
<dbReference type="SMART" id="SM00054">
    <property type="entry name" value="EFh"/>
    <property type="match status" value="2"/>
</dbReference>
<evidence type="ECO:0000313" key="13">
    <source>
        <dbReference type="Proteomes" id="UP001165160"/>
    </source>
</evidence>
<feature type="domain" description="EF-hand" evidence="11">
    <location>
        <begin position="635"/>
        <end position="670"/>
    </location>
</feature>
<accession>A0A9W7BYI0</accession>
<dbReference type="PROSITE" id="PS00018">
    <property type="entry name" value="EF_HAND_1"/>
    <property type="match status" value="2"/>
</dbReference>
<evidence type="ECO:0000256" key="2">
    <source>
        <dbReference type="ARBA" id="ARBA00004745"/>
    </source>
</evidence>
<dbReference type="EC" id="1.1.5.3" evidence="4 10"/>
<dbReference type="Pfam" id="PF13499">
    <property type="entry name" value="EF-hand_7"/>
    <property type="match status" value="1"/>
</dbReference>
<keyword evidence="7" id="KW-0106">Calcium</keyword>
<dbReference type="GO" id="GO:0006072">
    <property type="term" value="P:glycerol-3-phosphate metabolic process"/>
    <property type="evidence" value="ECO:0007669"/>
    <property type="project" value="UniProtKB-UniRule"/>
</dbReference>
<dbReference type="InterPro" id="IPR006076">
    <property type="entry name" value="FAD-dep_OxRdtase"/>
</dbReference>
<dbReference type="PROSITE" id="PS50222">
    <property type="entry name" value="EF_HAND_2"/>
    <property type="match status" value="2"/>
</dbReference>